<dbReference type="SUPFAM" id="SSF49562">
    <property type="entry name" value="C2 domain (Calcium/lipid-binding domain, CaLB)"/>
    <property type="match status" value="1"/>
</dbReference>
<dbReference type="Proteomes" id="UP000825729">
    <property type="component" value="Unassembled WGS sequence"/>
</dbReference>
<dbReference type="EMBL" id="JAINDJ010000005">
    <property type="protein sequence ID" value="KAG9446565.1"/>
    <property type="molecule type" value="Genomic_DNA"/>
</dbReference>
<name>A0AAV7ECI0_ARIFI</name>
<dbReference type="InterPro" id="IPR000008">
    <property type="entry name" value="C2_dom"/>
</dbReference>
<evidence type="ECO:0000313" key="2">
    <source>
        <dbReference type="EMBL" id="KAG9446565.1"/>
    </source>
</evidence>
<reference evidence="2 3" key="1">
    <citation type="submission" date="2021-07" db="EMBL/GenBank/DDBJ databases">
        <title>The Aristolochia fimbriata genome: insights into angiosperm evolution, floral development and chemical biosynthesis.</title>
        <authorList>
            <person name="Jiao Y."/>
        </authorList>
    </citation>
    <scope>NUCLEOTIDE SEQUENCE [LARGE SCALE GENOMIC DNA]</scope>
    <source>
        <strain evidence="2">IBCAS-2021</strain>
        <tissue evidence="2">Leaf</tissue>
    </source>
</reference>
<dbReference type="PANTHER" id="PTHR32246:SF151">
    <property type="entry name" value="C2 DOMAIN-CONTAINING PROTEIN"/>
    <property type="match status" value="1"/>
</dbReference>
<comment type="caution">
    <text evidence="2">The sequence shown here is derived from an EMBL/GenBank/DDBJ whole genome shotgun (WGS) entry which is preliminary data.</text>
</comment>
<dbReference type="AlphaFoldDB" id="A0AAV7ECI0"/>
<dbReference type="PROSITE" id="PS50004">
    <property type="entry name" value="C2"/>
    <property type="match status" value="1"/>
</dbReference>
<evidence type="ECO:0000313" key="3">
    <source>
        <dbReference type="Proteomes" id="UP000825729"/>
    </source>
</evidence>
<dbReference type="Gene3D" id="2.60.40.150">
    <property type="entry name" value="C2 domain"/>
    <property type="match status" value="1"/>
</dbReference>
<proteinExistence type="predicted"/>
<dbReference type="PANTHER" id="PTHR32246">
    <property type="entry name" value="INGRESSION PROTEIN FIC1"/>
    <property type="match status" value="1"/>
</dbReference>
<organism evidence="2 3">
    <name type="scientific">Aristolochia fimbriata</name>
    <name type="common">White veined hardy Dutchman's pipe vine</name>
    <dbReference type="NCBI Taxonomy" id="158543"/>
    <lineage>
        <taxon>Eukaryota</taxon>
        <taxon>Viridiplantae</taxon>
        <taxon>Streptophyta</taxon>
        <taxon>Embryophyta</taxon>
        <taxon>Tracheophyta</taxon>
        <taxon>Spermatophyta</taxon>
        <taxon>Magnoliopsida</taxon>
        <taxon>Magnoliidae</taxon>
        <taxon>Piperales</taxon>
        <taxon>Aristolochiaceae</taxon>
        <taxon>Aristolochia</taxon>
    </lineage>
</organism>
<gene>
    <name evidence="2" type="ORF">H6P81_012693</name>
</gene>
<evidence type="ECO:0000259" key="1">
    <source>
        <dbReference type="PROSITE" id="PS50004"/>
    </source>
</evidence>
<protein>
    <recommendedName>
        <fullName evidence="1">C2 domain-containing protein</fullName>
    </recommendedName>
</protein>
<accession>A0AAV7ECI0</accession>
<dbReference type="Pfam" id="PF00168">
    <property type="entry name" value="C2"/>
    <property type="match status" value="1"/>
</dbReference>
<dbReference type="SMART" id="SM00239">
    <property type="entry name" value="C2"/>
    <property type="match status" value="1"/>
</dbReference>
<sequence length="149" mass="15833">MAGIMGDGPAVLHLTVLSAQALKDFNFLGKTKTSAVAWVDPHHRRSTKTLHVSGRNPIWNQTLFFSLSERTLQDPNSQITVEVFCSSSSVVGSASLPLSAIQNDGGPSVPEFVPHAPTAPPLPEPVPFVRENSARNFLIGLFSGEAASG</sequence>
<dbReference type="InterPro" id="IPR035892">
    <property type="entry name" value="C2_domain_sf"/>
</dbReference>
<keyword evidence="3" id="KW-1185">Reference proteome</keyword>
<feature type="domain" description="C2" evidence="1">
    <location>
        <begin position="1"/>
        <end position="111"/>
    </location>
</feature>